<feature type="domain" description="GmrSD restriction endonucleases N-terminal" evidence="1">
    <location>
        <begin position="10"/>
        <end position="103"/>
    </location>
</feature>
<gene>
    <name evidence="2" type="ORF">SPIL2461_LOCUS2612</name>
</gene>
<evidence type="ECO:0000259" key="1">
    <source>
        <dbReference type="Pfam" id="PF03235"/>
    </source>
</evidence>
<name>A0A812JXZ7_SYMPI</name>
<evidence type="ECO:0000313" key="2">
    <source>
        <dbReference type="EMBL" id="CAE7216141.1"/>
    </source>
</evidence>
<dbReference type="EMBL" id="CAJNIZ010002900">
    <property type="protein sequence ID" value="CAE7216141.1"/>
    <property type="molecule type" value="Genomic_DNA"/>
</dbReference>
<dbReference type="Proteomes" id="UP000649617">
    <property type="component" value="Unassembled WGS sequence"/>
</dbReference>
<dbReference type="PANTHER" id="PTHR35149">
    <property type="entry name" value="SLL5132 PROTEIN"/>
    <property type="match status" value="1"/>
</dbReference>
<comment type="caution">
    <text evidence="2">The sequence shown here is derived from an EMBL/GenBank/DDBJ whole genome shotgun (WGS) entry which is preliminary data.</text>
</comment>
<dbReference type="PANTHER" id="PTHR35149:SF2">
    <property type="entry name" value="DUF262 DOMAIN-CONTAINING PROTEIN"/>
    <property type="match status" value="1"/>
</dbReference>
<dbReference type="InterPro" id="IPR004919">
    <property type="entry name" value="GmrSD_N"/>
</dbReference>
<proteinExistence type="predicted"/>
<organism evidence="2 3">
    <name type="scientific">Symbiodinium pilosum</name>
    <name type="common">Dinoflagellate</name>
    <dbReference type="NCBI Taxonomy" id="2952"/>
    <lineage>
        <taxon>Eukaryota</taxon>
        <taxon>Sar</taxon>
        <taxon>Alveolata</taxon>
        <taxon>Dinophyceae</taxon>
        <taxon>Suessiales</taxon>
        <taxon>Symbiodiniaceae</taxon>
        <taxon>Symbiodinium</taxon>
    </lineage>
</organism>
<dbReference type="Pfam" id="PF03235">
    <property type="entry name" value="GmrSD_N"/>
    <property type="match status" value="1"/>
</dbReference>
<reference evidence="2" key="1">
    <citation type="submission" date="2021-02" db="EMBL/GenBank/DDBJ databases">
        <authorList>
            <person name="Dougan E. K."/>
            <person name="Rhodes N."/>
            <person name="Thang M."/>
            <person name="Chan C."/>
        </authorList>
    </citation>
    <scope>NUCLEOTIDE SEQUENCE</scope>
</reference>
<accession>A0A812JXZ7</accession>
<dbReference type="AlphaFoldDB" id="A0A812JXZ7"/>
<keyword evidence="3" id="KW-1185">Reference proteome</keyword>
<evidence type="ECO:0000313" key="3">
    <source>
        <dbReference type="Proteomes" id="UP000649617"/>
    </source>
</evidence>
<dbReference type="OrthoDB" id="192041at2759"/>
<sequence>MAVKPMAFRSLLTDQRQIVIPLFQRTYCWSDKQIQGWWNDTLRPNPSLGYHLTGKAIFKERDGVLICIDGQQRSTTVSLIVAALRDAALELVRQGNTWMATFVAELDALLFRDPRQVYAWADGQVQGRRKEEINDGSAQAFGVPILMPSFEDRIPFFRAITEGILRHAYLKAGKAPESDKSDSRGSVQSRAKGVFDKQLYGALSLQKGATARREFLAGLARTALDVMAITFCEILNDIDFPQVFLWFQEKSLFSMGALLHNPAPGVPFRAADLLRNLMLAPSMRLSLQEQEILYRQRWLEPFERANGGSSRLDPILEAFIEEKMDPRRSNRHVSDLEKFAESFLNSTAGSMVAQKSDVSGVITYARLLSFAEAYQLKAEGRQLPAGESSVALSQETCDQLITMLVDFANCDGKKLACCL</sequence>
<protein>
    <recommendedName>
        <fullName evidence="1">GmrSD restriction endonucleases N-terminal domain-containing protein</fullName>
    </recommendedName>
</protein>